<feature type="transmembrane region" description="Helical" evidence="8">
    <location>
        <begin position="342"/>
        <end position="366"/>
    </location>
</feature>
<evidence type="ECO:0000256" key="7">
    <source>
        <dbReference type="ARBA" id="ARBA00023136"/>
    </source>
</evidence>
<dbReference type="SUPFAM" id="SSF161098">
    <property type="entry name" value="MetI-like"/>
    <property type="match status" value="2"/>
</dbReference>
<keyword evidence="6 8" id="KW-1133">Transmembrane helix</keyword>
<dbReference type="PROSITE" id="PS50928">
    <property type="entry name" value="ABC_TM1"/>
    <property type="match status" value="2"/>
</dbReference>
<comment type="similarity">
    <text evidence="8">Belongs to the binding-protein-dependent transport system permease family.</text>
</comment>
<evidence type="ECO:0000256" key="3">
    <source>
        <dbReference type="ARBA" id="ARBA00022475"/>
    </source>
</evidence>
<feature type="transmembrane region" description="Helical" evidence="8">
    <location>
        <begin position="247"/>
        <end position="265"/>
    </location>
</feature>
<gene>
    <name evidence="10" type="ORF">X805_12710</name>
</gene>
<feature type="domain" description="ABC transmembrane type-1" evidence="9">
    <location>
        <begin position="62"/>
        <end position="263"/>
    </location>
</feature>
<dbReference type="FunFam" id="1.10.3720.10:FF:000088">
    <property type="entry name" value="Iron(III) ABC transporter, permease protein"/>
    <property type="match status" value="1"/>
</dbReference>
<dbReference type="eggNOG" id="COG1178">
    <property type="taxonomic scope" value="Bacteria"/>
</dbReference>
<keyword evidence="11" id="KW-1185">Reference proteome</keyword>
<comment type="subcellular location">
    <subcellularLocation>
        <location evidence="1">Cell inner membrane</location>
        <topology evidence="1">Multi-pass membrane protein</topology>
    </subcellularLocation>
    <subcellularLocation>
        <location evidence="8">Cell membrane</location>
        <topology evidence="8">Multi-pass membrane protein</topology>
    </subcellularLocation>
</comment>
<proteinExistence type="inferred from homology"/>
<feature type="transmembrane region" description="Helical" evidence="8">
    <location>
        <begin position="412"/>
        <end position="430"/>
    </location>
</feature>
<dbReference type="PANTHER" id="PTHR43357:SF3">
    <property type="entry name" value="FE(3+)-TRANSPORT SYSTEM PERMEASE PROTEIN FBPB 2"/>
    <property type="match status" value="1"/>
</dbReference>
<evidence type="ECO:0000313" key="11">
    <source>
        <dbReference type="Proteomes" id="UP000026714"/>
    </source>
</evidence>
<evidence type="ECO:0000256" key="1">
    <source>
        <dbReference type="ARBA" id="ARBA00004429"/>
    </source>
</evidence>
<dbReference type="PANTHER" id="PTHR43357">
    <property type="entry name" value="INNER MEMBRANE ABC TRANSPORTER PERMEASE PROTEIN YDCV"/>
    <property type="match status" value="1"/>
</dbReference>
<dbReference type="PATRIC" id="fig|1286631.3.peg.1255"/>
<evidence type="ECO:0000256" key="5">
    <source>
        <dbReference type="ARBA" id="ARBA00022692"/>
    </source>
</evidence>
<keyword evidence="4" id="KW-0997">Cell inner membrane</keyword>
<keyword evidence="7 8" id="KW-0472">Membrane</keyword>
<organism evidence="10 11">
    <name type="scientific">Sphaerotilus natans subsp. natans DSM 6575</name>
    <dbReference type="NCBI Taxonomy" id="1286631"/>
    <lineage>
        <taxon>Bacteria</taxon>
        <taxon>Pseudomonadati</taxon>
        <taxon>Pseudomonadota</taxon>
        <taxon>Betaproteobacteria</taxon>
        <taxon>Burkholderiales</taxon>
        <taxon>Sphaerotilaceae</taxon>
        <taxon>Sphaerotilus</taxon>
    </lineage>
</organism>
<feature type="transmembrane region" description="Helical" evidence="8">
    <location>
        <begin position="62"/>
        <end position="90"/>
    </location>
</feature>
<dbReference type="Pfam" id="PF00528">
    <property type="entry name" value="BPD_transp_1"/>
    <property type="match status" value="2"/>
</dbReference>
<evidence type="ECO:0000313" key="10">
    <source>
        <dbReference type="EMBL" id="KDB53156.1"/>
    </source>
</evidence>
<dbReference type="InterPro" id="IPR000515">
    <property type="entry name" value="MetI-like"/>
</dbReference>
<feature type="transmembrane region" description="Helical" evidence="8">
    <location>
        <begin position="204"/>
        <end position="227"/>
    </location>
</feature>
<dbReference type="Proteomes" id="UP000026714">
    <property type="component" value="Unassembled WGS sequence"/>
</dbReference>
<dbReference type="RefSeq" id="WP_051631688.1">
    <property type="nucleotide sequence ID" value="NZ_AZRA01000029.1"/>
</dbReference>
<dbReference type="STRING" id="34103.SAMN05421778_110114"/>
<reference evidence="10 11" key="1">
    <citation type="journal article" date="2014" name="FEMS Microbiol. Ecol.">
        <title>Sphaerotilus natans encrusted with nanoball-shaped Fe(III) oxide minerals formed by nitrate-reducing mixotrophic Fe(II) oxidation.</title>
        <authorList>
            <person name="Park S."/>
            <person name="Kim D.H."/>
            <person name="Lee J.H."/>
            <person name="Hur H.G."/>
        </authorList>
    </citation>
    <scope>NUCLEOTIDE SEQUENCE [LARGE SCALE GENOMIC DNA]</scope>
    <source>
        <strain evidence="10 11">DSM 6575</strain>
    </source>
</reference>
<dbReference type="AlphaFoldDB" id="A0A059KP04"/>
<evidence type="ECO:0000256" key="8">
    <source>
        <dbReference type="RuleBase" id="RU363032"/>
    </source>
</evidence>
<evidence type="ECO:0000256" key="6">
    <source>
        <dbReference type="ARBA" id="ARBA00022989"/>
    </source>
</evidence>
<dbReference type="GO" id="GO:0055085">
    <property type="term" value="P:transmembrane transport"/>
    <property type="evidence" value="ECO:0007669"/>
    <property type="project" value="InterPro"/>
</dbReference>
<dbReference type="CDD" id="cd06261">
    <property type="entry name" value="TM_PBP2"/>
    <property type="match status" value="2"/>
</dbReference>
<name>A0A059KP04_9BURK</name>
<protein>
    <submittedName>
        <fullName evidence="10">Binding-protein-dependent transport system inner membrane protein</fullName>
    </submittedName>
</protein>
<keyword evidence="3" id="KW-1003">Cell membrane</keyword>
<feature type="transmembrane region" description="Helical" evidence="8">
    <location>
        <begin position="20"/>
        <end position="42"/>
    </location>
</feature>
<evidence type="ECO:0000259" key="9">
    <source>
        <dbReference type="PROSITE" id="PS50928"/>
    </source>
</evidence>
<feature type="transmembrane region" description="Helical" evidence="8">
    <location>
        <begin position="474"/>
        <end position="491"/>
    </location>
</feature>
<dbReference type="InterPro" id="IPR035906">
    <property type="entry name" value="MetI-like_sf"/>
</dbReference>
<accession>A0A059KP04</accession>
<feature type="transmembrane region" description="Helical" evidence="8">
    <location>
        <begin position="378"/>
        <end position="400"/>
    </location>
</feature>
<evidence type="ECO:0000256" key="2">
    <source>
        <dbReference type="ARBA" id="ARBA00022448"/>
    </source>
</evidence>
<evidence type="ECO:0000256" key="4">
    <source>
        <dbReference type="ARBA" id="ARBA00022519"/>
    </source>
</evidence>
<keyword evidence="5 8" id="KW-0812">Transmembrane</keyword>
<feature type="domain" description="ABC transmembrane type-1" evidence="9">
    <location>
        <begin position="343"/>
        <end position="542"/>
    </location>
</feature>
<dbReference type="GO" id="GO:0005886">
    <property type="term" value="C:plasma membrane"/>
    <property type="evidence" value="ECO:0007669"/>
    <property type="project" value="UniProtKB-SubCell"/>
</dbReference>
<feature type="transmembrane region" description="Helical" evidence="8">
    <location>
        <begin position="148"/>
        <end position="166"/>
    </location>
</feature>
<feature type="transmembrane region" description="Helical" evidence="8">
    <location>
        <begin position="298"/>
        <end position="322"/>
    </location>
</feature>
<feature type="transmembrane region" description="Helical" evidence="8">
    <location>
        <begin position="524"/>
        <end position="542"/>
    </location>
</feature>
<comment type="caution">
    <text evidence="10">The sequence shown here is derived from an EMBL/GenBank/DDBJ whole genome shotgun (WGS) entry which is preliminary data.</text>
</comment>
<dbReference type="EMBL" id="AZRA01000029">
    <property type="protein sequence ID" value="KDB53156.1"/>
    <property type="molecule type" value="Genomic_DNA"/>
</dbReference>
<dbReference type="Gene3D" id="1.10.3720.10">
    <property type="entry name" value="MetI-like"/>
    <property type="match status" value="2"/>
</dbReference>
<keyword evidence="2 8" id="KW-0813">Transport</keyword>
<feature type="transmembrane region" description="Helical" evidence="8">
    <location>
        <begin position="97"/>
        <end position="117"/>
    </location>
</feature>
<sequence>MSATPFARLRAEPPHPLQWLLALLCLVLALPVLSIASSWLSFDATARETLAHQLDTVLPGYALASLQLTLPVALGVAVVGGGAAALVTLLRFPGRGVMEWALLLPLAMPAYVLAYVYTDTLQSSGPLQVWLRARTGATGALWPDIRSTGGAVVLFILTLYPYVYLLTRTALTERGAVLMEAARLLGAGPWRRLTEVALPMARPALAAGVALALMETLADYGVGAYFGLNTFTTGIYKAWLSFGDRHAAAQLATVLLLVVGVLVWMERRAQSRLRFSTSRGPGSSPEARPVQLQGAAAWAALAACLLPVLLGFLLPVALLLRLVTLEALHGEFGLPWERFGQWAWASLRLSGLAALAAAGMALLLAFASRLRPHPLLGAGVRVVSLGYAVPGAVIAIGLLLPSGWAQERWPDSQIGTLLTSTSLGLVYAYLVRFSAVALQSVEAGYARLPGSLDETARMLGAGNARILGRIHLPLLHRTVLAAALLVFVDVMKELPATLALRPFNSDTLAIIASQLARDERLAEAALPSLALVVVGLAPVILLSRAMRRGDSLAT</sequence>